<feature type="region of interest" description="Disordered" evidence="2">
    <location>
        <begin position="1"/>
        <end position="119"/>
    </location>
</feature>
<sequence>MQCRDDGTSLPGKKAPNARSLRKRHKPSPTTTSAARLLPLGRSHAADGEEEQGSLEGWSCVQTDDLHENSKDAAELSQDGERKKPRSSSTLSISTGSLQNLGTESSSPDQAHHVGVSRRHLHAYRNASRYPPVTKDSLSELDIVMIINNPKLRHDVNFDRALHFRPNDDGEQGLLKKGLAEQYWLALVPELTVLVLSDLGDGVSPAHNAKLDFKSLQKLVKEGPKRVPIMLRVIKDILKTLVPERDHGILDETLDVPLIMQQIQRHTCDLAKLSQWLATLLKTHCAPMRDSWVDDMVGEIGKGLQIGDMNILVDGLRLLFGILEAMKLDVANHQTRSLRPLLIEDTINFEQRYFLSNIANLQIGIRHATDWYRNTGLTLRSQLTRRKGADKEPHLARFLDALIATTFSATTIRRLPDPFRFDAERIQLLHADIRGTIMLDICSRLYSCLLQSSGYNRPTTGQTINSLHDSIISIVTTGESSAKWTGDAGNIASEIVRFASKTCNISIPSQCDYVEQLERHLKDGFRQDSELYVASQLRLEERLSLLVDEYVQTCSSLSELEIFNLADPRKVGQISDVGFRGLNDIAVRLAHIGILHWRVWGPLLYARANPELSGCNDAGDNRDHPAVSSRQH</sequence>
<dbReference type="Proteomes" id="UP000076632">
    <property type="component" value="Unassembled WGS sequence"/>
</dbReference>
<reference evidence="3 4" key="1">
    <citation type="journal article" date="2016" name="Fungal Biol.">
        <title>The genome of Xylona heveae provides a window into fungal endophytism.</title>
        <authorList>
            <person name="Gazis R."/>
            <person name="Kuo A."/>
            <person name="Riley R."/>
            <person name="LaButti K."/>
            <person name="Lipzen A."/>
            <person name="Lin J."/>
            <person name="Amirebrahimi M."/>
            <person name="Hesse C.N."/>
            <person name="Spatafora J.W."/>
            <person name="Henrissat B."/>
            <person name="Hainaut M."/>
            <person name="Grigoriev I.V."/>
            <person name="Hibbett D.S."/>
        </authorList>
    </citation>
    <scope>NUCLEOTIDE SEQUENCE [LARGE SCALE GENOMIC DNA]</scope>
    <source>
        <strain evidence="3 4">TC161</strain>
    </source>
</reference>
<organism evidence="3 4">
    <name type="scientific">Xylona heveae (strain CBS 132557 / TC161)</name>
    <dbReference type="NCBI Taxonomy" id="1328760"/>
    <lineage>
        <taxon>Eukaryota</taxon>
        <taxon>Fungi</taxon>
        <taxon>Dikarya</taxon>
        <taxon>Ascomycota</taxon>
        <taxon>Pezizomycotina</taxon>
        <taxon>Xylonomycetes</taxon>
        <taxon>Xylonales</taxon>
        <taxon>Xylonaceae</taxon>
        <taxon>Xylona</taxon>
    </lineage>
</organism>
<feature type="compositionally biased region" description="Basic and acidic residues" evidence="2">
    <location>
        <begin position="64"/>
        <end position="82"/>
    </location>
</feature>
<feature type="compositionally biased region" description="Low complexity" evidence="2">
    <location>
        <begin position="87"/>
        <end position="98"/>
    </location>
</feature>
<dbReference type="EMBL" id="KV407455">
    <property type="protein sequence ID" value="KZF25726.1"/>
    <property type="molecule type" value="Genomic_DNA"/>
</dbReference>
<evidence type="ECO:0000256" key="2">
    <source>
        <dbReference type="SAM" id="MobiDB-lite"/>
    </source>
</evidence>
<proteinExistence type="inferred from homology"/>
<keyword evidence="4" id="KW-1185">Reference proteome</keyword>
<dbReference type="InParanoid" id="A0A165J4N7"/>
<dbReference type="AlphaFoldDB" id="A0A165J4N7"/>
<dbReference type="InterPro" id="IPR008862">
    <property type="entry name" value="Tcp11"/>
</dbReference>
<dbReference type="GeneID" id="28902024"/>
<evidence type="ECO:0000313" key="3">
    <source>
        <dbReference type="EMBL" id="KZF25726.1"/>
    </source>
</evidence>
<comment type="similarity">
    <text evidence="1">Belongs to the TCP11 family.</text>
</comment>
<gene>
    <name evidence="3" type="ORF">L228DRAFT_82562</name>
</gene>
<dbReference type="PANTHER" id="PTHR12832">
    <property type="entry name" value="TESTIS-SPECIFIC PROTEIN PBS13 T-COMPLEX 11"/>
    <property type="match status" value="1"/>
</dbReference>
<protein>
    <submittedName>
        <fullName evidence="3">Tcp11-domain-containing protein</fullName>
    </submittedName>
</protein>
<evidence type="ECO:0000256" key="1">
    <source>
        <dbReference type="ARBA" id="ARBA00010954"/>
    </source>
</evidence>
<evidence type="ECO:0000313" key="4">
    <source>
        <dbReference type="Proteomes" id="UP000076632"/>
    </source>
</evidence>
<dbReference type="RefSeq" id="XP_018191281.1">
    <property type="nucleotide sequence ID" value="XM_018336887.1"/>
</dbReference>
<dbReference type="Pfam" id="PF05794">
    <property type="entry name" value="Tcp11"/>
    <property type="match status" value="1"/>
</dbReference>
<dbReference type="PANTHER" id="PTHR12832:SF11">
    <property type="entry name" value="LD23868P"/>
    <property type="match status" value="1"/>
</dbReference>
<feature type="compositionally biased region" description="Polar residues" evidence="2">
    <location>
        <begin position="99"/>
        <end position="109"/>
    </location>
</feature>
<accession>A0A165J4N7</accession>
<name>A0A165J4N7_XYLHT</name>
<dbReference type="GO" id="GO:0010737">
    <property type="term" value="P:protein kinase A signaling"/>
    <property type="evidence" value="ECO:0007669"/>
    <property type="project" value="TreeGrafter"/>
</dbReference>
<dbReference type="OMA" id="LHWRVWS"/>
<dbReference type="OrthoDB" id="276323at2759"/>